<dbReference type="EMBL" id="QRMS01000001">
    <property type="protein sequence ID" value="RHJ90097.1"/>
    <property type="molecule type" value="Genomic_DNA"/>
</dbReference>
<evidence type="ECO:0000256" key="2">
    <source>
        <dbReference type="ARBA" id="ARBA00022723"/>
    </source>
</evidence>
<dbReference type="AlphaFoldDB" id="A0A415E8I2"/>
<comment type="caution">
    <text evidence="6">The sequence shown here is derived from an EMBL/GenBank/DDBJ whole genome shotgun (WGS) entry which is preliminary data.</text>
</comment>
<evidence type="ECO:0000256" key="5">
    <source>
        <dbReference type="ARBA" id="ARBA00024029"/>
    </source>
</evidence>
<gene>
    <name evidence="6" type="ORF">DW099_02470</name>
</gene>
<dbReference type="GO" id="GO:0009231">
    <property type="term" value="P:riboflavin biosynthetic process"/>
    <property type="evidence" value="ECO:0007669"/>
    <property type="project" value="TreeGrafter"/>
</dbReference>
<proteinExistence type="inferred from homology"/>
<dbReference type="OrthoDB" id="9801445at2"/>
<dbReference type="GO" id="GO:0016811">
    <property type="term" value="F:hydrolase activity, acting on carbon-nitrogen (but not peptide) bonds, in linear amides"/>
    <property type="evidence" value="ECO:0007669"/>
    <property type="project" value="TreeGrafter"/>
</dbReference>
<evidence type="ECO:0000256" key="1">
    <source>
        <dbReference type="ARBA" id="ARBA00001947"/>
    </source>
</evidence>
<evidence type="ECO:0000313" key="7">
    <source>
        <dbReference type="Proteomes" id="UP000284841"/>
    </source>
</evidence>
<dbReference type="PANTHER" id="PTHR35005">
    <property type="entry name" value="3-DEHYDRO-SCYLLO-INOSOSE HYDROLASE"/>
    <property type="match status" value="1"/>
</dbReference>
<dbReference type="SUPFAM" id="SSF102215">
    <property type="entry name" value="Creatininase"/>
    <property type="match status" value="1"/>
</dbReference>
<dbReference type="PANTHER" id="PTHR35005:SF1">
    <property type="entry name" value="2-AMINO-5-FORMYLAMINO-6-RIBOSYLAMINOPYRIMIDIN-4(3H)-ONE 5'-MONOPHOSPHATE DEFORMYLASE"/>
    <property type="match status" value="1"/>
</dbReference>
<keyword evidence="3" id="KW-0378">Hydrolase</keyword>
<name>A0A415E8I2_9FIRM</name>
<protein>
    <submittedName>
        <fullName evidence="6">Creatininase family protein</fullName>
    </submittedName>
</protein>
<keyword evidence="7" id="KW-1185">Reference proteome</keyword>
<organism evidence="6 7">
    <name type="scientific">Emergencia timonensis</name>
    <dbReference type="NCBI Taxonomy" id="1776384"/>
    <lineage>
        <taxon>Bacteria</taxon>
        <taxon>Bacillati</taxon>
        <taxon>Bacillota</taxon>
        <taxon>Clostridia</taxon>
        <taxon>Peptostreptococcales</taxon>
        <taxon>Anaerovoracaceae</taxon>
        <taxon>Emergencia</taxon>
    </lineage>
</organism>
<dbReference type="Proteomes" id="UP000284841">
    <property type="component" value="Unassembled WGS sequence"/>
</dbReference>
<dbReference type="STRING" id="1776384.GCA_900086585_02804"/>
<keyword evidence="4" id="KW-0862">Zinc</keyword>
<evidence type="ECO:0000313" key="6">
    <source>
        <dbReference type="EMBL" id="RHJ90097.1"/>
    </source>
</evidence>
<evidence type="ECO:0000256" key="4">
    <source>
        <dbReference type="ARBA" id="ARBA00022833"/>
    </source>
</evidence>
<dbReference type="GO" id="GO:0046872">
    <property type="term" value="F:metal ion binding"/>
    <property type="evidence" value="ECO:0007669"/>
    <property type="project" value="UniProtKB-KW"/>
</dbReference>
<dbReference type="InterPro" id="IPR003785">
    <property type="entry name" value="Creatininase/forma_Hydrolase"/>
</dbReference>
<dbReference type="InterPro" id="IPR024087">
    <property type="entry name" value="Creatininase-like_sf"/>
</dbReference>
<dbReference type="Pfam" id="PF02633">
    <property type="entry name" value="Creatininase"/>
    <property type="match status" value="1"/>
</dbReference>
<comment type="similarity">
    <text evidence="5">Belongs to the creatininase superfamily.</text>
</comment>
<accession>A0A415E8I2</accession>
<comment type="cofactor">
    <cofactor evidence="1">
        <name>Zn(2+)</name>
        <dbReference type="ChEBI" id="CHEBI:29105"/>
    </cofactor>
</comment>
<sequence length="245" mass="27121">MNELFKMTAHQVKEGNFNKAILAIGSCEAHGQHIAEGCDTLVSYKLSKQIADQVEGMLVLPPITVGYSGHYDSFPFTLTLSYDTTTQVIYDIVESCIRQGIDHIFLMNGHDGNIAPIEVASRKIKEVYPQAQIAALTQWWVAAGDLLPKDTFEVWGGLGHAGEGETSIAYHLFGDWCEPELATSVVPDLPEYLDIKWDFSELTDTAQTGDATKATAEKGKMMNDAIVEYVVKTLKELDARGWKFK</sequence>
<dbReference type="Gene3D" id="3.40.50.10310">
    <property type="entry name" value="Creatininase"/>
    <property type="match status" value="1"/>
</dbReference>
<reference evidence="6 7" key="1">
    <citation type="submission" date="2018-08" db="EMBL/GenBank/DDBJ databases">
        <title>A genome reference for cultivated species of the human gut microbiota.</title>
        <authorList>
            <person name="Zou Y."/>
            <person name="Xue W."/>
            <person name="Luo G."/>
        </authorList>
    </citation>
    <scope>NUCLEOTIDE SEQUENCE [LARGE SCALE GENOMIC DNA]</scope>
    <source>
        <strain evidence="6 7">AM07-24</strain>
    </source>
</reference>
<evidence type="ECO:0000256" key="3">
    <source>
        <dbReference type="ARBA" id="ARBA00022801"/>
    </source>
</evidence>
<keyword evidence="2" id="KW-0479">Metal-binding</keyword>